<keyword evidence="1" id="KW-1133">Transmembrane helix</keyword>
<organism evidence="2">
    <name type="scientific">marine metagenome</name>
    <dbReference type="NCBI Taxonomy" id="408172"/>
    <lineage>
        <taxon>unclassified sequences</taxon>
        <taxon>metagenomes</taxon>
        <taxon>ecological metagenomes</taxon>
    </lineage>
</organism>
<dbReference type="AlphaFoldDB" id="A0A381WJ52"/>
<evidence type="ECO:0000256" key="1">
    <source>
        <dbReference type="SAM" id="Phobius"/>
    </source>
</evidence>
<sequence>MAGFHGRKKEKELQRYRLLSGFAAVLVVAVLGYFTILQFEPVQYEIMYMTGNDDPSEIFQTDLWSINMDHDTSSSNDYIADLTLFLLEEDDLWETLDLIHDIYNDNDMKNEETL</sequence>
<proteinExistence type="predicted"/>
<gene>
    <name evidence="2" type="ORF">METZ01_LOCUS105380</name>
</gene>
<keyword evidence="1" id="KW-0472">Membrane</keyword>
<accession>A0A381WJ52</accession>
<protein>
    <submittedName>
        <fullName evidence="2">Uncharacterized protein</fullName>
    </submittedName>
</protein>
<feature type="transmembrane region" description="Helical" evidence="1">
    <location>
        <begin position="16"/>
        <end position="36"/>
    </location>
</feature>
<name>A0A381WJ52_9ZZZZ</name>
<reference evidence="2" key="1">
    <citation type="submission" date="2018-05" db="EMBL/GenBank/DDBJ databases">
        <authorList>
            <person name="Lanie J.A."/>
            <person name="Ng W.-L."/>
            <person name="Kazmierczak K.M."/>
            <person name="Andrzejewski T.M."/>
            <person name="Davidsen T.M."/>
            <person name="Wayne K.J."/>
            <person name="Tettelin H."/>
            <person name="Glass J.I."/>
            <person name="Rusch D."/>
            <person name="Podicherti R."/>
            <person name="Tsui H.-C.T."/>
            <person name="Winkler M.E."/>
        </authorList>
    </citation>
    <scope>NUCLEOTIDE SEQUENCE</scope>
</reference>
<dbReference type="EMBL" id="UINC01011972">
    <property type="protein sequence ID" value="SVA52526.1"/>
    <property type="molecule type" value="Genomic_DNA"/>
</dbReference>
<evidence type="ECO:0000313" key="2">
    <source>
        <dbReference type="EMBL" id="SVA52526.1"/>
    </source>
</evidence>
<keyword evidence="1" id="KW-0812">Transmembrane</keyword>